<sequence>MSSDFENRFGGTRRLYGTDVVDMFNRAHVCVIGIGGVGSWVAEALARTAIGAITLIDLDDICITNVNRQIHALDGNIGRSKVEAMAERIKQINPACQVHEIDDFITLENIPELITSEFDYVIDAIDSVKEKAALISHCSYRKIPIITVGGAGGQTDPTKIEICDLSKTSHDPLAAKVRSLLRRHYQFSKSGRRFSVDCVFSTEQLVYPQPDGSVCGQKSISDGSTRLDCSSGFGASTCVTASFGFAAVARVLEKMKKRWERAQ</sequence>
<dbReference type="InterPro" id="IPR035985">
    <property type="entry name" value="Ubiquitin-activating_enz"/>
</dbReference>
<dbReference type="CDD" id="cd00755">
    <property type="entry name" value="YgdL_like"/>
    <property type="match status" value="1"/>
</dbReference>
<dbReference type="EMBL" id="JBBMRA010000010">
    <property type="protein sequence ID" value="MEM5537015.1"/>
    <property type="molecule type" value="Genomic_DNA"/>
</dbReference>
<name>A0ABU9TTH1_9GAMM</name>
<dbReference type="InterPro" id="IPR045886">
    <property type="entry name" value="ThiF/MoeB/HesA"/>
</dbReference>
<organism evidence="2 3">
    <name type="scientific">Neptuniibacter pectenicola</name>
    <dbReference type="NCBI Taxonomy" id="1806669"/>
    <lineage>
        <taxon>Bacteria</taxon>
        <taxon>Pseudomonadati</taxon>
        <taxon>Pseudomonadota</taxon>
        <taxon>Gammaproteobacteria</taxon>
        <taxon>Oceanospirillales</taxon>
        <taxon>Oceanospirillaceae</taxon>
        <taxon>Neptuniibacter</taxon>
    </lineage>
</organism>
<dbReference type="RefSeq" id="WP_342854585.1">
    <property type="nucleotide sequence ID" value="NZ_JBBMRA010000010.1"/>
</dbReference>
<accession>A0ABU9TTH1</accession>
<gene>
    <name evidence="2" type="primary">tcdA</name>
    <name evidence="2" type="ORF">WNY58_11490</name>
</gene>
<proteinExistence type="predicted"/>
<keyword evidence="3" id="KW-1185">Reference proteome</keyword>
<dbReference type="Proteomes" id="UP001449225">
    <property type="component" value="Unassembled WGS sequence"/>
</dbReference>
<dbReference type="SUPFAM" id="SSF69572">
    <property type="entry name" value="Activating enzymes of the ubiquitin-like proteins"/>
    <property type="match status" value="1"/>
</dbReference>
<evidence type="ECO:0000313" key="3">
    <source>
        <dbReference type="Proteomes" id="UP001449225"/>
    </source>
</evidence>
<evidence type="ECO:0000259" key="1">
    <source>
        <dbReference type="Pfam" id="PF00899"/>
    </source>
</evidence>
<evidence type="ECO:0000313" key="2">
    <source>
        <dbReference type="EMBL" id="MEM5537015.1"/>
    </source>
</evidence>
<dbReference type="InterPro" id="IPR000594">
    <property type="entry name" value="ThiF_NAD_FAD-bd"/>
</dbReference>
<dbReference type="NCBIfam" id="NF011696">
    <property type="entry name" value="PRK15116.1"/>
    <property type="match status" value="1"/>
</dbReference>
<reference evidence="2 3" key="1">
    <citation type="submission" date="2024-03" db="EMBL/GenBank/DDBJ databases">
        <title>Community enrichment and isolation of bacterial strains for fucoidan degradation.</title>
        <authorList>
            <person name="Sichert A."/>
        </authorList>
    </citation>
    <scope>NUCLEOTIDE SEQUENCE [LARGE SCALE GENOMIC DNA]</scope>
    <source>
        <strain evidence="2 3">AS76</strain>
    </source>
</reference>
<feature type="domain" description="THIF-type NAD/FAD binding fold" evidence="1">
    <location>
        <begin position="16"/>
        <end position="168"/>
    </location>
</feature>
<dbReference type="Pfam" id="PF00899">
    <property type="entry name" value="ThiF"/>
    <property type="match status" value="1"/>
</dbReference>
<dbReference type="Gene3D" id="3.40.50.720">
    <property type="entry name" value="NAD(P)-binding Rossmann-like Domain"/>
    <property type="match status" value="1"/>
</dbReference>
<comment type="caution">
    <text evidence="2">The sequence shown here is derived from an EMBL/GenBank/DDBJ whole genome shotgun (WGS) entry which is preliminary data.</text>
</comment>
<protein>
    <submittedName>
        <fullName evidence="2">tRNA cyclic N6-threonylcarbamoyladenosine(37) synthase TcdA</fullName>
    </submittedName>
</protein>
<dbReference type="PANTHER" id="PTHR43267">
    <property type="entry name" value="TRNA THREONYLCARBAMOYLADENOSINE DEHYDRATASE"/>
    <property type="match status" value="1"/>
</dbReference>
<dbReference type="PANTHER" id="PTHR43267:SF1">
    <property type="entry name" value="TRNA THREONYLCARBAMOYLADENOSINE DEHYDRATASE"/>
    <property type="match status" value="1"/>
</dbReference>